<dbReference type="GO" id="GO:0016757">
    <property type="term" value="F:glycosyltransferase activity"/>
    <property type="evidence" value="ECO:0007669"/>
    <property type="project" value="InterPro"/>
</dbReference>
<gene>
    <name evidence="7" type="ORF">PENTCL1PPCAC_15023</name>
</gene>
<accession>A0AAV5TBC0</accession>
<dbReference type="Gene3D" id="3.90.550.10">
    <property type="entry name" value="Spore Coat Polysaccharide Biosynthesis Protein SpsA, Chain A"/>
    <property type="match status" value="1"/>
</dbReference>
<name>A0AAV5TBC0_9BILA</name>
<dbReference type="InterPro" id="IPR004263">
    <property type="entry name" value="Exostosin"/>
</dbReference>
<reference evidence="7" key="1">
    <citation type="submission" date="2023-10" db="EMBL/GenBank/DDBJ databases">
        <title>Genome assembly of Pristionchus species.</title>
        <authorList>
            <person name="Yoshida K."/>
            <person name="Sommer R.J."/>
        </authorList>
    </citation>
    <scope>NUCLEOTIDE SEQUENCE</scope>
    <source>
        <strain evidence="7">RS0144</strain>
    </source>
</reference>
<comment type="caution">
    <text evidence="7">The sequence shown here is derived from an EMBL/GenBank/DDBJ whole genome shotgun (WGS) entry which is preliminary data.</text>
</comment>
<evidence type="ECO:0000256" key="1">
    <source>
        <dbReference type="ARBA" id="ARBA00004648"/>
    </source>
</evidence>
<evidence type="ECO:0000256" key="5">
    <source>
        <dbReference type="ARBA" id="ARBA00023157"/>
    </source>
</evidence>
<organism evidence="7 8">
    <name type="scientific">Pristionchus entomophagus</name>
    <dbReference type="NCBI Taxonomy" id="358040"/>
    <lineage>
        <taxon>Eukaryota</taxon>
        <taxon>Metazoa</taxon>
        <taxon>Ecdysozoa</taxon>
        <taxon>Nematoda</taxon>
        <taxon>Chromadorea</taxon>
        <taxon>Rhabditida</taxon>
        <taxon>Rhabditina</taxon>
        <taxon>Diplogasteromorpha</taxon>
        <taxon>Diplogasteroidea</taxon>
        <taxon>Neodiplogasteridae</taxon>
        <taxon>Pristionchus</taxon>
    </lineage>
</organism>
<evidence type="ECO:0000259" key="6">
    <source>
        <dbReference type="Pfam" id="PF09258"/>
    </source>
</evidence>
<keyword evidence="4" id="KW-0472">Membrane</keyword>
<sequence>MNGTWPEIHVPVEILLSERNSLNSRFLRNNGIETEAVVSIDDDMDLSQPEIVYHPFANGRGMYGLGGTCEYSMILTSHSCTR</sequence>
<keyword evidence="5" id="KW-1015">Disulfide bond</keyword>
<comment type="similarity">
    <text evidence="2">Belongs to the glycosyltransferase 47 family.</text>
</comment>
<dbReference type="PANTHER" id="PTHR48261">
    <property type="entry name" value="ACETYLGLUCOSAMINYLTRANSFERASE"/>
    <property type="match status" value="1"/>
</dbReference>
<evidence type="ECO:0000256" key="4">
    <source>
        <dbReference type="ARBA" id="ARBA00023136"/>
    </source>
</evidence>
<dbReference type="AlphaFoldDB" id="A0AAV5TBC0"/>
<dbReference type="PANTHER" id="PTHR48261:SF2">
    <property type="entry name" value="ACETYLGLUCOSAMINYLTRANSFERASE"/>
    <property type="match status" value="1"/>
</dbReference>
<protein>
    <recommendedName>
        <fullName evidence="6">Glycosyl transferase 64 domain-containing protein</fullName>
    </recommendedName>
</protein>
<comment type="subcellular location">
    <subcellularLocation>
        <location evidence="1">Endoplasmic reticulum membrane</location>
        <topology evidence="1">Single-pass type II membrane protein</topology>
    </subcellularLocation>
</comment>
<dbReference type="EMBL" id="BTSX01000004">
    <property type="protein sequence ID" value="GMS92847.1"/>
    <property type="molecule type" value="Genomic_DNA"/>
</dbReference>
<dbReference type="Proteomes" id="UP001432027">
    <property type="component" value="Unassembled WGS sequence"/>
</dbReference>
<feature type="domain" description="Glycosyl transferase 64" evidence="6">
    <location>
        <begin position="3"/>
        <end position="52"/>
    </location>
</feature>
<evidence type="ECO:0000256" key="2">
    <source>
        <dbReference type="ARBA" id="ARBA00010271"/>
    </source>
</evidence>
<dbReference type="InterPro" id="IPR029044">
    <property type="entry name" value="Nucleotide-diphossugar_trans"/>
</dbReference>
<evidence type="ECO:0000256" key="3">
    <source>
        <dbReference type="ARBA" id="ARBA00022679"/>
    </source>
</evidence>
<dbReference type="Pfam" id="PF09258">
    <property type="entry name" value="Glyco_transf_64"/>
    <property type="match status" value="1"/>
</dbReference>
<evidence type="ECO:0000313" key="8">
    <source>
        <dbReference type="Proteomes" id="UP001432027"/>
    </source>
</evidence>
<keyword evidence="3" id="KW-0808">Transferase</keyword>
<dbReference type="GO" id="GO:1901135">
    <property type="term" value="P:carbohydrate derivative metabolic process"/>
    <property type="evidence" value="ECO:0007669"/>
    <property type="project" value="UniProtKB-ARBA"/>
</dbReference>
<proteinExistence type="inferred from homology"/>
<evidence type="ECO:0000313" key="7">
    <source>
        <dbReference type="EMBL" id="GMS92847.1"/>
    </source>
</evidence>
<keyword evidence="8" id="KW-1185">Reference proteome</keyword>
<dbReference type="InterPro" id="IPR015338">
    <property type="entry name" value="GT64_dom"/>
</dbReference>
<dbReference type="GO" id="GO:0005789">
    <property type="term" value="C:endoplasmic reticulum membrane"/>
    <property type="evidence" value="ECO:0007669"/>
    <property type="project" value="UniProtKB-SubCell"/>
</dbReference>